<dbReference type="PANTHER" id="PTHR30189">
    <property type="entry name" value="LPS-ASSEMBLY PROTEIN"/>
    <property type="match status" value="1"/>
</dbReference>
<dbReference type="HAMAP" id="MF_01411">
    <property type="entry name" value="LPS_assembly_LptD"/>
    <property type="match status" value="1"/>
</dbReference>
<dbReference type="GO" id="GO:1990351">
    <property type="term" value="C:transporter complex"/>
    <property type="evidence" value="ECO:0007669"/>
    <property type="project" value="TreeGrafter"/>
</dbReference>
<dbReference type="GO" id="GO:0043165">
    <property type="term" value="P:Gram-negative-bacterium-type cell outer membrane assembly"/>
    <property type="evidence" value="ECO:0007669"/>
    <property type="project" value="UniProtKB-UniRule"/>
</dbReference>
<feature type="domain" description="LptD C-terminal" evidence="2">
    <location>
        <begin position="318"/>
        <end position="681"/>
    </location>
</feature>
<dbReference type="AlphaFoldDB" id="V5SFV4"/>
<accession>V5SFV4</accession>
<name>V5SFV4_9HYPH</name>
<keyword evidence="1" id="KW-0472">Membrane</keyword>
<dbReference type="InterPro" id="IPR050218">
    <property type="entry name" value="LptD"/>
</dbReference>
<dbReference type="KEGG" id="hni:W911_11065"/>
<reference evidence="3 4" key="1">
    <citation type="journal article" date="2014" name="Genome Announc.">
        <title>Complete Genome Sequence of Hyphomicrobium nitrativorans Strain NL23, a Denitrifying Bacterium Isolated from Biofilm of a Methanol-Fed Denitrification System Treating Seawater at the Montreal Biodome.</title>
        <authorList>
            <person name="Martineau C."/>
            <person name="Villeneuve C."/>
            <person name="Mauffrey F."/>
            <person name="Villemur R."/>
        </authorList>
    </citation>
    <scope>NUCLEOTIDE SEQUENCE [LARGE SCALE GENOMIC DNA]</scope>
    <source>
        <strain evidence="3">NL23</strain>
    </source>
</reference>
<dbReference type="InterPro" id="IPR020889">
    <property type="entry name" value="LipoPS_assembly_LptD"/>
</dbReference>
<feature type="chain" id="PRO_5009023028" description="LPS-assembly protein LptD" evidence="1">
    <location>
        <begin position="28"/>
        <end position="790"/>
    </location>
</feature>
<comment type="similarity">
    <text evidence="1">Belongs to the LptD family.</text>
</comment>
<comment type="subcellular location">
    <subcellularLocation>
        <location evidence="1">Cell outer membrane</location>
    </subcellularLocation>
</comment>
<keyword evidence="1" id="KW-0732">Signal</keyword>
<keyword evidence="1" id="KW-0998">Cell outer membrane</keyword>
<proteinExistence type="inferred from homology"/>
<dbReference type="GO" id="GO:0009279">
    <property type="term" value="C:cell outer membrane"/>
    <property type="evidence" value="ECO:0007669"/>
    <property type="project" value="UniProtKB-SubCell"/>
</dbReference>
<comment type="caution">
    <text evidence="1">Lacks conserved residue(s) required for the propagation of feature annotation.</text>
</comment>
<comment type="subunit">
    <text evidence="1">Component of the lipopolysaccharide transport and assembly complex.</text>
</comment>
<comment type="function">
    <text evidence="1">Involved in the assembly of lipopolysaccharide (LPS) at the surface of the outer membrane.</text>
</comment>
<dbReference type="HOGENOM" id="CLU_009039_3_0_5"/>
<dbReference type="Pfam" id="PF04453">
    <property type="entry name" value="LptD"/>
    <property type="match status" value="1"/>
</dbReference>
<dbReference type="Proteomes" id="UP000018542">
    <property type="component" value="Chromosome"/>
</dbReference>
<gene>
    <name evidence="1" type="primary">lptD</name>
    <name evidence="3" type="ORF">W911_11065</name>
</gene>
<organism evidence="3 4">
    <name type="scientific">Hyphomicrobium nitrativorans NL23</name>
    <dbReference type="NCBI Taxonomy" id="1029756"/>
    <lineage>
        <taxon>Bacteria</taxon>
        <taxon>Pseudomonadati</taxon>
        <taxon>Pseudomonadota</taxon>
        <taxon>Alphaproteobacteria</taxon>
        <taxon>Hyphomicrobiales</taxon>
        <taxon>Hyphomicrobiaceae</taxon>
        <taxon>Hyphomicrobium</taxon>
    </lineage>
</organism>
<keyword evidence="4" id="KW-1185">Reference proteome</keyword>
<protein>
    <recommendedName>
        <fullName evidence="1">LPS-assembly protein LptD</fullName>
    </recommendedName>
</protein>
<evidence type="ECO:0000313" key="4">
    <source>
        <dbReference type="Proteomes" id="UP000018542"/>
    </source>
</evidence>
<dbReference type="InterPro" id="IPR007543">
    <property type="entry name" value="LptD_C"/>
</dbReference>
<evidence type="ECO:0000313" key="3">
    <source>
        <dbReference type="EMBL" id="AHB48819.1"/>
    </source>
</evidence>
<dbReference type="STRING" id="1029756.W911_11065"/>
<dbReference type="PANTHER" id="PTHR30189:SF1">
    <property type="entry name" value="LPS-ASSEMBLY PROTEIN LPTD"/>
    <property type="match status" value="1"/>
</dbReference>
<evidence type="ECO:0000256" key="1">
    <source>
        <dbReference type="HAMAP-Rule" id="MF_01411"/>
    </source>
</evidence>
<evidence type="ECO:0000259" key="2">
    <source>
        <dbReference type="Pfam" id="PF04453"/>
    </source>
</evidence>
<dbReference type="Gene3D" id="2.60.450.10">
    <property type="entry name" value="Lipopolysaccharide (LPS) transport protein A like domain"/>
    <property type="match status" value="1"/>
</dbReference>
<dbReference type="GO" id="GO:0015920">
    <property type="term" value="P:lipopolysaccharide transport"/>
    <property type="evidence" value="ECO:0007669"/>
    <property type="project" value="InterPro"/>
</dbReference>
<sequence length="790" mass="88283" precursor="true">MRVLASTLLLCSAAALPLIATSPSAHAQGYSEEYRSTGGGAPSAFPQQPGGMFGTPQKVDETLPLYLQGDELIYDTSGNRVIARGNVEIYYNKNILTADQVIYDQGANTLTASGNVELKEANGNVIRADAYTLTDDFRDGFVQSLSVVTRDDSRITADRGERREGNVTEFSEATFTACKSDGNVPPLWCVGARRIIHDQQAATIRYQDAEFKVLGTTIAYLPYFEHPDPSVKRKSGFLAPSYGNSDELGIFVELPYYFALSPHYDFTFRPRYMSDQGVLWQGDWRQKLANGEYSITFAAIDQDWTKLPSGNPDLDGWRGSIETRGRFSLSSWWSYGWNATFESDDNFRRFYKLDSLLLTDRVNDIWLEGISDRNYFSAKLYHFESLLRRDDSADALVHPVIDHNYVFHDPVLGGELSWRSHALSLSRSDVRIGQGANLISQDMNRAITEVKWRRRFTDAVGITYTPFGELRGDVYQINYEDPNAPGLAGLDDTFLRGLATGGATVSYPWVANVGSTSHVIEPIGQIITHNASAKQEGLPNEDAKSLVFDDTNLFDTNKFSGYDRFETGTRANVGVQYTFQGPVGYARVLAGQSFHLSGENAYNEDTAAFGTRSGLETKSSDYVLGVYLAPTDIFRVIAQSRFDEDDLTLRRQELAATFNYGPLALGASYTYTNTNLLDETVGLTNAFLTEQDISAYGTLRLTDRWSLSGSMRYDLEGGKRLYDSITLAYLDECFMLSATYSQTFFEDVDRDIRPDQVVMLRFELKHLGGFNYQTNVVDFMGGEDATVYQQ</sequence>
<dbReference type="EMBL" id="CP006912">
    <property type="protein sequence ID" value="AHB48819.1"/>
    <property type="molecule type" value="Genomic_DNA"/>
</dbReference>
<dbReference type="PATRIC" id="fig|1029756.8.peg.2300"/>
<feature type="signal peptide" evidence="1">
    <location>
        <begin position="1"/>
        <end position="27"/>
    </location>
</feature>